<dbReference type="GeneID" id="85438175"/>
<dbReference type="Gene3D" id="3.90.210.10">
    <property type="entry name" value="Heat-Labile Enterotoxin, subunit A"/>
    <property type="match status" value="1"/>
</dbReference>
<keyword evidence="4" id="KW-1015">Disulfide bond</keyword>
<keyword evidence="7" id="KW-1185">Reference proteome</keyword>
<comment type="caution">
    <text evidence="6">The sequence shown here is derived from an EMBL/GenBank/DDBJ whole genome shotgun (WGS) entry which is preliminary data.</text>
</comment>
<dbReference type="Proteomes" id="UP001230504">
    <property type="component" value="Unassembled WGS sequence"/>
</dbReference>
<keyword evidence="2 5" id="KW-0732">Signal</keyword>
<gene>
    <name evidence="6" type="ORF">LY79DRAFT_508397</name>
</gene>
<sequence>MGMRQNLFVLFNLVSLCVFSGEAAFLRSDPKFVWRGAGRSPQEIKAAGGFVPKGLTAVGEVAPSISLWNHVDIPEEYDEEGNRIGLGSTRDDDGYTSFTSSFLLALGHAFFSRQQETTWIYRVKTTPNMIDVTKTLGKYNVYFEEDEYAALGGVKWDQIVSWRKIDRSNLQSFSWLLPIKNPDYNEIRYSGFRTGGAQYGLAGFPPNHKAWWEDPWKQFRPCSAEQGTVRVQNPM</sequence>
<dbReference type="RefSeq" id="XP_060417928.1">
    <property type="nucleotide sequence ID" value="XM_060553935.1"/>
</dbReference>
<dbReference type="InterPro" id="IPR001144">
    <property type="entry name" value="Enterotoxin_A"/>
</dbReference>
<evidence type="ECO:0000256" key="3">
    <source>
        <dbReference type="ARBA" id="ARBA00023026"/>
    </source>
</evidence>
<feature type="chain" id="PRO_5042089109" evidence="5">
    <location>
        <begin position="24"/>
        <end position="235"/>
    </location>
</feature>
<protein>
    <submittedName>
        <fullName evidence="6">Cholera enterotoxin subunit A2</fullName>
    </submittedName>
</protein>
<feature type="signal peptide" evidence="5">
    <location>
        <begin position="1"/>
        <end position="23"/>
    </location>
</feature>
<dbReference type="SUPFAM" id="SSF56399">
    <property type="entry name" value="ADP-ribosylation"/>
    <property type="match status" value="1"/>
</dbReference>
<organism evidence="6 7">
    <name type="scientific">Colletotrichum navitas</name>
    <dbReference type="NCBI Taxonomy" id="681940"/>
    <lineage>
        <taxon>Eukaryota</taxon>
        <taxon>Fungi</taxon>
        <taxon>Dikarya</taxon>
        <taxon>Ascomycota</taxon>
        <taxon>Pezizomycotina</taxon>
        <taxon>Sordariomycetes</taxon>
        <taxon>Hypocreomycetidae</taxon>
        <taxon>Glomerellales</taxon>
        <taxon>Glomerellaceae</taxon>
        <taxon>Colletotrichum</taxon>
        <taxon>Colletotrichum graminicola species complex</taxon>
    </lineage>
</organism>
<dbReference type="Pfam" id="PF01375">
    <property type="entry name" value="Enterotoxin_a"/>
    <property type="match status" value="1"/>
</dbReference>
<evidence type="ECO:0000256" key="1">
    <source>
        <dbReference type="ARBA" id="ARBA00022656"/>
    </source>
</evidence>
<accession>A0AAD8Q7I7</accession>
<keyword evidence="1" id="KW-0800">Toxin</keyword>
<evidence type="ECO:0000256" key="5">
    <source>
        <dbReference type="SAM" id="SignalP"/>
    </source>
</evidence>
<keyword evidence="3" id="KW-0843">Virulence</keyword>
<dbReference type="GO" id="GO:0090729">
    <property type="term" value="F:toxin activity"/>
    <property type="evidence" value="ECO:0007669"/>
    <property type="project" value="UniProtKB-KW"/>
</dbReference>
<reference evidence="6" key="1">
    <citation type="submission" date="2021-06" db="EMBL/GenBank/DDBJ databases">
        <title>Comparative genomics, transcriptomics and evolutionary studies reveal genomic signatures of adaptation to plant cell wall in hemibiotrophic fungi.</title>
        <authorList>
            <consortium name="DOE Joint Genome Institute"/>
            <person name="Baroncelli R."/>
            <person name="Diaz J.F."/>
            <person name="Benocci T."/>
            <person name="Peng M."/>
            <person name="Battaglia E."/>
            <person name="Haridas S."/>
            <person name="Andreopoulos W."/>
            <person name="Labutti K."/>
            <person name="Pangilinan J."/>
            <person name="Floch G.L."/>
            <person name="Makela M.R."/>
            <person name="Henrissat B."/>
            <person name="Grigoriev I.V."/>
            <person name="Crouch J.A."/>
            <person name="De Vries R.P."/>
            <person name="Sukno S.A."/>
            <person name="Thon M.R."/>
        </authorList>
    </citation>
    <scope>NUCLEOTIDE SEQUENCE</scope>
    <source>
        <strain evidence="6">CBS 125086</strain>
    </source>
</reference>
<dbReference type="AlphaFoldDB" id="A0AAD8Q7I7"/>
<evidence type="ECO:0000313" key="7">
    <source>
        <dbReference type="Proteomes" id="UP001230504"/>
    </source>
</evidence>
<dbReference type="EMBL" id="JAHLJV010000009">
    <property type="protein sequence ID" value="KAK1597114.1"/>
    <property type="molecule type" value="Genomic_DNA"/>
</dbReference>
<evidence type="ECO:0000256" key="2">
    <source>
        <dbReference type="ARBA" id="ARBA00022729"/>
    </source>
</evidence>
<dbReference type="PRINTS" id="PR00771">
    <property type="entry name" value="ENTEROTOXINA"/>
</dbReference>
<name>A0AAD8Q7I7_9PEZI</name>
<evidence type="ECO:0000313" key="6">
    <source>
        <dbReference type="EMBL" id="KAK1597114.1"/>
    </source>
</evidence>
<proteinExistence type="predicted"/>
<evidence type="ECO:0000256" key="4">
    <source>
        <dbReference type="ARBA" id="ARBA00023157"/>
    </source>
</evidence>